<proteinExistence type="predicted"/>
<feature type="transmembrane region" description="Helical" evidence="1">
    <location>
        <begin position="604"/>
        <end position="632"/>
    </location>
</feature>
<name>A0A0M6Z8K9_9HYPH</name>
<dbReference type="Proteomes" id="UP000049983">
    <property type="component" value="Unassembled WGS sequence"/>
</dbReference>
<evidence type="ECO:0000313" key="3">
    <source>
        <dbReference type="Proteomes" id="UP000049983"/>
    </source>
</evidence>
<protein>
    <submittedName>
        <fullName evidence="2">Uncharacterized protein</fullName>
    </submittedName>
</protein>
<evidence type="ECO:0000313" key="2">
    <source>
        <dbReference type="EMBL" id="CTQ66555.1"/>
    </source>
</evidence>
<dbReference type="GeneID" id="97668572"/>
<organism evidence="2 3">
    <name type="scientific">Roseibium album</name>
    <dbReference type="NCBI Taxonomy" id="311410"/>
    <lineage>
        <taxon>Bacteria</taxon>
        <taxon>Pseudomonadati</taxon>
        <taxon>Pseudomonadota</taxon>
        <taxon>Alphaproteobacteria</taxon>
        <taxon>Hyphomicrobiales</taxon>
        <taxon>Stappiaceae</taxon>
        <taxon>Roseibium</taxon>
    </lineage>
</organism>
<evidence type="ECO:0000256" key="1">
    <source>
        <dbReference type="SAM" id="Phobius"/>
    </source>
</evidence>
<keyword evidence="1" id="KW-0472">Membrane</keyword>
<keyword evidence="3" id="KW-1185">Reference proteome</keyword>
<sequence>MEVVLARTCNSNCSTEQASCLASRLAALINTGEYFKSQIMTALSGYSYALGVVQFDEARNGWILSDQPASHPVLTVIAADNAPRDAEAEAAFMSQLACLPWTPDIVLARLHGGEKNFAKIESLVLHHYAGANLRWVSLDETSKDTQSPLWWSMQATGNRINVLSTGGVMSRKLRTLQQSLQTGGFEVDLVELSQETDPAGPEAPLILDISADWALPPKRRLSKAASKKNDEAFEAWQNTRIFALSELEAAVKGQIVVLLPEPETEIKSIVDGVLPEQYADLNLTRLPHEAFVPLGYQVNKLGDKTRANLATVLAGDRDELEERLAQREAEGRAFEGALTVAEHRKAEDTAKEAGDLQQQIDERIDHARIRIGQMVEHIFADLKSRLAAGNYSGVGGKKKGQGSRDWGRWGDDAVREDWVEWEDDSKRNFLQSRLDALKTVRPSETVTEFIADALAERCYQTAHTAGLIYELYFATILSGEIANLEIAVAANGSLPRSLRRTSTVPADRAAAAMSAAKIKASVAKPPEIEKVPATKNFKLRSKSYRTLVRQGLKIGGVFVLGASILGLSKENLLKGVPANGFLSNLLSFTPSISACSTDVGQACFMSLALAGGFWLGLLVVAALPVWLGLLTVRDMQGEKLDKLRDDTHRVYEAAATTLIGPAKQEFLQAVERDLEILRAQLKAIATGLKADKSRNDARGTGRLKDALSASKTAINDLLAEIKENEAVVKSSRSDAKKSLRSKIRLAGLELT</sequence>
<reference evidence="3" key="1">
    <citation type="submission" date="2015-07" db="EMBL/GenBank/DDBJ databases">
        <authorList>
            <person name="Rodrigo-Torres Lidia"/>
            <person name="Arahal R.David."/>
        </authorList>
    </citation>
    <scope>NUCLEOTIDE SEQUENCE [LARGE SCALE GENOMIC DNA]</scope>
    <source>
        <strain evidence="3">CECT 5096</strain>
    </source>
</reference>
<gene>
    <name evidence="2" type="ORF">LA5096_01142</name>
</gene>
<dbReference type="RefSeq" id="WP_144435957.1">
    <property type="nucleotide sequence ID" value="NZ_CXWA01000002.1"/>
</dbReference>
<dbReference type="STRING" id="311410.LA5095_02286"/>
<dbReference type="EMBL" id="CXWC01000002">
    <property type="protein sequence ID" value="CTQ66555.1"/>
    <property type="molecule type" value="Genomic_DNA"/>
</dbReference>
<accession>A0A0M6Z8K9</accession>
<keyword evidence="1" id="KW-1133">Transmembrane helix</keyword>
<keyword evidence="1" id="KW-0812">Transmembrane</keyword>
<dbReference type="AlphaFoldDB" id="A0A0M6Z8K9"/>